<dbReference type="SUPFAM" id="SSF51735">
    <property type="entry name" value="NAD(P)-binding Rossmann-fold domains"/>
    <property type="match status" value="1"/>
</dbReference>
<comment type="pathway">
    <text evidence="1">Lipid metabolism; fatty acid biosynthesis.</text>
</comment>
<evidence type="ECO:0000256" key="6">
    <source>
        <dbReference type="ARBA" id="ARBA00023098"/>
    </source>
</evidence>
<dbReference type="Pfam" id="PF13561">
    <property type="entry name" value="adh_short_C2"/>
    <property type="match status" value="1"/>
</dbReference>
<gene>
    <name evidence="9" type="primary">fabI</name>
    <name evidence="9" type="ORF">ABXR19_10600</name>
</gene>
<comment type="caution">
    <text evidence="9">The sequence shown here is derived from an EMBL/GenBank/DDBJ whole genome shotgun (WGS) entry which is preliminary data.</text>
</comment>
<dbReference type="PANTHER" id="PTHR43159">
    <property type="entry name" value="ENOYL-[ACYL-CARRIER-PROTEIN] REDUCTASE"/>
    <property type="match status" value="1"/>
</dbReference>
<sequence length="254" mass="26962">MFSLKGKRGLVVGVANDHSIAYGCAKAFHQGGADLAITYLNAKSEGYVRPLAENVGASLILPLDVEIPGQLEAVFEAIQQKWGRLDFLVHSIAFAPKEDLHGRVTDCSREGFSRAMDISCHSFMRMAKLAEPLMTEGGTLLTMSYHGADEVVANYGMMGPVKAALQASTRYIASELGPKGIRVHAISPGPLATRAASGIKDFDSLMQSSAARAPLHKLVDIDDVGALCAYLVSDGARSLTGGTIHVDGGYNIID</sequence>
<keyword evidence="4" id="KW-0276">Fatty acid metabolism</keyword>
<evidence type="ECO:0000256" key="3">
    <source>
        <dbReference type="ARBA" id="ARBA00022516"/>
    </source>
</evidence>
<dbReference type="EMBL" id="JBEWZI010000010">
    <property type="protein sequence ID" value="MET7014637.1"/>
    <property type="molecule type" value="Genomic_DNA"/>
</dbReference>
<dbReference type="EC" id="1.3.1.9" evidence="8"/>
<accession>A0ABV2TNM8</accession>
<comment type="similarity">
    <text evidence="2 8">Belongs to the short-chain dehydrogenases/reductases (SDR) family. FabI subfamily.</text>
</comment>
<keyword evidence="7 8" id="KW-0275">Fatty acid biosynthesis</keyword>
<keyword evidence="5 8" id="KW-0560">Oxidoreductase</keyword>
<dbReference type="Gene3D" id="3.40.50.720">
    <property type="entry name" value="NAD(P)-binding Rossmann-like Domain"/>
    <property type="match status" value="1"/>
</dbReference>
<dbReference type="NCBIfam" id="NF005717">
    <property type="entry name" value="PRK07533.1"/>
    <property type="match status" value="1"/>
</dbReference>
<protein>
    <recommendedName>
        <fullName evidence="8">Enoyl-[acyl-carrier-protein] reductase [NADH]</fullName>
        <ecNumber evidence="8">1.3.1.9</ecNumber>
    </recommendedName>
</protein>
<dbReference type="RefSeq" id="WP_354601099.1">
    <property type="nucleotide sequence ID" value="NZ_JBEWZI010000010.1"/>
</dbReference>
<dbReference type="InterPro" id="IPR014358">
    <property type="entry name" value="Enoyl-ACP_Rdtase_NADH"/>
</dbReference>
<evidence type="ECO:0000256" key="7">
    <source>
        <dbReference type="ARBA" id="ARBA00023160"/>
    </source>
</evidence>
<reference evidence="9 10" key="1">
    <citation type="submission" date="2024-07" db="EMBL/GenBank/DDBJ databases">
        <title>Uliginosibacterium flavum JJ3220;KACC:17644.</title>
        <authorList>
            <person name="Kim M.K."/>
        </authorList>
    </citation>
    <scope>NUCLEOTIDE SEQUENCE [LARGE SCALE GENOMIC DNA]</scope>
    <source>
        <strain evidence="9 10">KACC:17644</strain>
    </source>
</reference>
<name>A0ABV2TNM8_9RHOO</name>
<proteinExistence type="inferred from homology"/>
<evidence type="ECO:0000256" key="5">
    <source>
        <dbReference type="ARBA" id="ARBA00023002"/>
    </source>
</evidence>
<dbReference type="Proteomes" id="UP001549691">
    <property type="component" value="Unassembled WGS sequence"/>
</dbReference>
<dbReference type="PANTHER" id="PTHR43159:SF2">
    <property type="entry name" value="ENOYL-[ACYL-CARRIER-PROTEIN] REDUCTASE [NADH], CHLOROPLASTIC"/>
    <property type="match status" value="1"/>
</dbReference>
<evidence type="ECO:0000256" key="2">
    <source>
        <dbReference type="ARBA" id="ARBA00009233"/>
    </source>
</evidence>
<dbReference type="InterPro" id="IPR002347">
    <property type="entry name" value="SDR_fam"/>
</dbReference>
<organism evidence="9 10">
    <name type="scientific">Uliginosibacterium flavum</name>
    <dbReference type="NCBI Taxonomy" id="1396831"/>
    <lineage>
        <taxon>Bacteria</taxon>
        <taxon>Pseudomonadati</taxon>
        <taxon>Pseudomonadota</taxon>
        <taxon>Betaproteobacteria</taxon>
        <taxon>Rhodocyclales</taxon>
        <taxon>Zoogloeaceae</taxon>
        <taxon>Uliginosibacterium</taxon>
    </lineage>
</organism>
<keyword evidence="6" id="KW-0443">Lipid metabolism</keyword>
<keyword evidence="8" id="KW-0520">NAD</keyword>
<dbReference type="PRINTS" id="PR00081">
    <property type="entry name" value="GDHRDH"/>
</dbReference>
<keyword evidence="10" id="KW-1185">Reference proteome</keyword>
<dbReference type="InterPro" id="IPR036291">
    <property type="entry name" value="NAD(P)-bd_dom_sf"/>
</dbReference>
<dbReference type="PIRSF" id="PIRSF000094">
    <property type="entry name" value="Enoyl-ACP_rdct"/>
    <property type="match status" value="1"/>
</dbReference>
<evidence type="ECO:0000256" key="1">
    <source>
        <dbReference type="ARBA" id="ARBA00005194"/>
    </source>
</evidence>
<evidence type="ECO:0000313" key="10">
    <source>
        <dbReference type="Proteomes" id="UP001549691"/>
    </source>
</evidence>
<evidence type="ECO:0000313" key="9">
    <source>
        <dbReference type="EMBL" id="MET7014637.1"/>
    </source>
</evidence>
<dbReference type="CDD" id="cd05372">
    <property type="entry name" value="ENR_SDR"/>
    <property type="match status" value="1"/>
</dbReference>
<comment type="catalytic activity">
    <reaction evidence="8">
        <text>a 2,3-saturated acyl-[ACP] + NAD(+) = a (2E)-enoyl-[ACP] + NADH + H(+)</text>
        <dbReference type="Rhea" id="RHEA:10240"/>
        <dbReference type="Rhea" id="RHEA-COMP:9925"/>
        <dbReference type="Rhea" id="RHEA-COMP:9926"/>
        <dbReference type="ChEBI" id="CHEBI:15378"/>
        <dbReference type="ChEBI" id="CHEBI:57540"/>
        <dbReference type="ChEBI" id="CHEBI:57945"/>
        <dbReference type="ChEBI" id="CHEBI:78784"/>
        <dbReference type="ChEBI" id="CHEBI:78785"/>
        <dbReference type="EC" id="1.3.1.9"/>
    </reaction>
</comment>
<keyword evidence="3 8" id="KW-0444">Lipid biosynthesis</keyword>
<evidence type="ECO:0000256" key="4">
    <source>
        <dbReference type="ARBA" id="ARBA00022832"/>
    </source>
</evidence>
<evidence type="ECO:0000256" key="8">
    <source>
        <dbReference type="PIRNR" id="PIRNR000094"/>
    </source>
</evidence>